<keyword evidence="7" id="KW-1185">Reference proteome</keyword>
<dbReference type="RefSeq" id="WP_116015857.1">
    <property type="nucleotide sequence ID" value="NZ_QUOT01000001.1"/>
</dbReference>
<reference evidence="7" key="1">
    <citation type="submission" date="2018-08" db="EMBL/GenBank/DDBJ databases">
        <title>Thalassotalea euphylliae genome.</title>
        <authorList>
            <person name="Summers S."/>
            <person name="Rice S.A."/>
            <person name="Freckelton M.L."/>
            <person name="Nedved B.T."/>
            <person name="Hadfield M.G."/>
        </authorList>
    </citation>
    <scope>NUCLEOTIDE SEQUENCE [LARGE SCALE GENOMIC DNA]</scope>
    <source>
        <strain evidence="7">H3</strain>
    </source>
</reference>
<dbReference type="GO" id="GO:0016646">
    <property type="term" value="F:oxidoreductase activity, acting on the CH-NH group of donors, NAD or NADP as acceptor"/>
    <property type="evidence" value="ECO:0007669"/>
    <property type="project" value="UniProtKB-ARBA"/>
</dbReference>
<dbReference type="Pfam" id="PF01613">
    <property type="entry name" value="Flavin_Reduct"/>
    <property type="match status" value="1"/>
</dbReference>
<dbReference type="EMBL" id="QUOT01000001">
    <property type="protein sequence ID" value="REL31196.1"/>
    <property type="molecule type" value="Genomic_DNA"/>
</dbReference>
<dbReference type="Proteomes" id="UP000256899">
    <property type="component" value="Unassembled WGS sequence"/>
</dbReference>
<dbReference type="AlphaFoldDB" id="A0A3E0U2N1"/>
<comment type="caution">
    <text evidence="6">The sequence shown here is derived from an EMBL/GenBank/DDBJ whole genome shotgun (WGS) entry which is preliminary data.</text>
</comment>
<name>A0A3E0U2N1_9GAMM</name>
<evidence type="ECO:0000313" key="6">
    <source>
        <dbReference type="EMBL" id="REL31196.1"/>
    </source>
</evidence>
<evidence type="ECO:0000256" key="3">
    <source>
        <dbReference type="ARBA" id="ARBA00022643"/>
    </source>
</evidence>
<accession>A0A3E0U2N1</accession>
<dbReference type="SUPFAM" id="SSF50475">
    <property type="entry name" value="FMN-binding split barrel"/>
    <property type="match status" value="1"/>
</dbReference>
<dbReference type="InterPro" id="IPR002563">
    <property type="entry name" value="Flavin_Rdtase-like_dom"/>
</dbReference>
<organism evidence="6 7">
    <name type="scientific">Thalassotalea euphylliae</name>
    <dbReference type="NCBI Taxonomy" id="1655234"/>
    <lineage>
        <taxon>Bacteria</taxon>
        <taxon>Pseudomonadati</taxon>
        <taxon>Pseudomonadota</taxon>
        <taxon>Gammaproteobacteria</taxon>
        <taxon>Alteromonadales</taxon>
        <taxon>Colwelliaceae</taxon>
        <taxon>Thalassotalea</taxon>
    </lineage>
</organism>
<proteinExistence type="inferred from homology"/>
<comment type="similarity">
    <text evidence="4">Belongs to the flavoredoxin family.</text>
</comment>
<dbReference type="InterPro" id="IPR012349">
    <property type="entry name" value="Split_barrel_FMN-bd"/>
</dbReference>
<dbReference type="PANTHER" id="PTHR33798">
    <property type="entry name" value="FLAVOPROTEIN OXYGENASE"/>
    <property type="match status" value="1"/>
</dbReference>
<sequence length="229" mass="25260">MKTFEHDDLNNLEHRYRARLINSLSGFKSANLIGSQDADGQLNLAIVSSVVHLGANPPLIGLIMRPNSVPRHTFSNITETGLFTVNQVSAEFWQAAHQTSARYAQEQSEFDLVGLSAEFLADFDAPFVGESQLKYGVKLIDIKPIEANNTEFIIGEIQQIHVAENALRADGYLDIETIETVAISGLDSYHVTQRLSRLSYAKPDKPVSNLTLDGQQSAPFDGQFAIVEN</sequence>
<evidence type="ECO:0000256" key="1">
    <source>
        <dbReference type="ARBA" id="ARBA00001917"/>
    </source>
</evidence>
<keyword evidence="2" id="KW-0285">Flavoprotein</keyword>
<evidence type="ECO:0000313" key="7">
    <source>
        <dbReference type="Proteomes" id="UP000256899"/>
    </source>
</evidence>
<gene>
    <name evidence="6" type="ORF">DXX94_10980</name>
</gene>
<dbReference type="GO" id="GO:0010181">
    <property type="term" value="F:FMN binding"/>
    <property type="evidence" value="ECO:0007669"/>
    <property type="project" value="InterPro"/>
</dbReference>
<evidence type="ECO:0000256" key="4">
    <source>
        <dbReference type="ARBA" id="ARBA00038054"/>
    </source>
</evidence>
<protein>
    <recommendedName>
        <fullName evidence="5">Flavin reductase like domain-containing protein</fullName>
    </recommendedName>
</protein>
<evidence type="ECO:0000259" key="5">
    <source>
        <dbReference type="Pfam" id="PF01613"/>
    </source>
</evidence>
<dbReference type="Gene3D" id="2.30.110.10">
    <property type="entry name" value="Electron Transport, Fmn-binding Protein, Chain A"/>
    <property type="match status" value="1"/>
</dbReference>
<dbReference type="PANTHER" id="PTHR33798:SF5">
    <property type="entry name" value="FLAVIN REDUCTASE LIKE DOMAIN-CONTAINING PROTEIN"/>
    <property type="match status" value="1"/>
</dbReference>
<feature type="domain" description="Flavin reductase like" evidence="5">
    <location>
        <begin position="32"/>
        <end position="168"/>
    </location>
</feature>
<evidence type="ECO:0000256" key="2">
    <source>
        <dbReference type="ARBA" id="ARBA00022630"/>
    </source>
</evidence>
<keyword evidence="3" id="KW-0288">FMN</keyword>
<comment type="cofactor">
    <cofactor evidence="1">
        <name>FMN</name>
        <dbReference type="ChEBI" id="CHEBI:58210"/>
    </cofactor>
</comment>